<evidence type="ECO:0000313" key="1">
    <source>
        <dbReference type="EMBL" id="ACC79542.1"/>
    </source>
</evidence>
<evidence type="ECO:0000313" key="2">
    <source>
        <dbReference type="Proteomes" id="UP000001191"/>
    </source>
</evidence>
<dbReference type="EMBL" id="CP001037">
    <property type="protein sequence ID" value="ACC79542.1"/>
    <property type="molecule type" value="Genomic_DNA"/>
</dbReference>
<sequence length="94" mass="10086">MITKIISGLLGVSIVLSSSSVLARNILMGVTKDGAKLYALTNYPPNSEDDGMEGWTSFTYAIEDAKGYREVKAYTSFCNGGKLLSQPVKGTKDT</sequence>
<keyword evidence="2" id="KW-1185">Reference proteome</keyword>
<name>B2IT44_NOSP7</name>
<dbReference type="EnsemblBacteria" id="ACC79542">
    <property type="protein sequence ID" value="ACC79542"/>
    <property type="gene ID" value="Npun_F0799"/>
</dbReference>
<accession>B2IT44</accession>
<dbReference type="KEGG" id="npu:Npun_F0799"/>
<dbReference type="Proteomes" id="UP000001191">
    <property type="component" value="Chromosome"/>
</dbReference>
<dbReference type="AlphaFoldDB" id="B2IT44"/>
<reference evidence="2" key="1">
    <citation type="submission" date="2008-04" db="EMBL/GenBank/DDBJ databases">
        <title>Complete sequence of chromosome of Nostoc punctiforme ATCC 29133.</title>
        <authorList>
            <consortium name="US DOE Joint Genome Institute"/>
            <person name="Copeland A."/>
            <person name="Lucas S."/>
            <person name="Lapidus A."/>
            <person name="Glavina del Rio T."/>
            <person name="Dalin E."/>
            <person name="Tice H."/>
            <person name="Pitluck S."/>
            <person name="Chain P."/>
            <person name="Malfatti S."/>
            <person name="Shin M."/>
            <person name="Vergez L."/>
            <person name="Schmutz J."/>
            <person name="Larimer F."/>
            <person name="Land M."/>
            <person name="Hauser L."/>
            <person name="Kyrpides N."/>
            <person name="Kim E."/>
            <person name="Meeks J.C."/>
            <person name="Elhai J."/>
            <person name="Campbell E.L."/>
            <person name="Thiel T."/>
            <person name="Longmire J."/>
            <person name="Potts M."/>
            <person name="Atlas R."/>
        </authorList>
    </citation>
    <scope>NUCLEOTIDE SEQUENCE [LARGE SCALE GENOMIC DNA]</scope>
    <source>
        <strain evidence="2">ATCC 29133 / PCC 73102</strain>
    </source>
</reference>
<proteinExistence type="predicted"/>
<gene>
    <name evidence="1" type="ordered locus">Npun_F0799</name>
</gene>
<protein>
    <submittedName>
        <fullName evidence="1">Uncharacterized protein</fullName>
    </submittedName>
</protein>
<organism evidence="1 2">
    <name type="scientific">Nostoc punctiforme (strain ATCC 29133 / PCC 73102)</name>
    <dbReference type="NCBI Taxonomy" id="63737"/>
    <lineage>
        <taxon>Bacteria</taxon>
        <taxon>Bacillati</taxon>
        <taxon>Cyanobacteriota</taxon>
        <taxon>Cyanophyceae</taxon>
        <taxon>Nostocales</taxon>
        <taxon>Nostocaceae</taxon>
        <taxon>Nostoc</taxon>
    </lineage>
</organism>
<reference evidence="1 2" key="2">
    <citation type="journal article" date="2013" name="Plant Physiol.">
        <title>A Nostoc punctiforme Sugar Transporter Necessary to Establish a Cyanobacterium-Plant Symbiosis.</title>
        <authorList>
            <person name="Ekman M."/>
            <person name="Picossi S."/>
            <person name="Campbell E.L."/>
            <person name="Meeks J.C."/>
            <person name="Flores E."/>
        </authorList>
    </citation>
    <scope>NUCLEOTIDE SEQUENCE [LARGE SCALE GENOMIC DNA]</scope>
    <source>
        <strain evidence="2">ATCC 29133 / PCC 73102</strain>
    </source>
</reference>
<dbReference type="HOGENOM" id="CLU_2383255_0_0_3"/>